<dbReference type="PANTHER" id="PTHR12940">
    <property type="entry name" value="ES-2 PROTEIN - RELATED"/>
    <property type="match status" value="1"/>
</dbReference>
<dbReference type="GeneID" id="95981183"/>
<reference evidence="5 6" key="1">
    <citation type="submission" date="2023-08" db="EMBL/GenBank/DDBJ databases">
        <title>Annotated Genome Sequence of Vanrija albida AlHP1.</title>
        <authorList>
            <person name="Herzog R."/>
        </authorList>
    </citation>
    <scope>NUCLEOTIDE SEQUENCE [LARGE SCALE GENOMIC DNA]</scope>
    <source>
        <strain evidence="5 6">AlHP1</strain>
    </source>
</reference>
<feature type="compositionally biased region" description="Basic and acidic residues" evidence="4">
    <location>
        <begin position="384"/>
        <end position="412"/>
    </location>
</feature>
<comment type="similarity">
    <text evidence="2">Belongs to the ESS2 family.</text>
</comment>
<comment type="caution">
    <text evidence="5">The sequence shown here is derived from an EMBL/GenBank/DDBJ whole genome shotgun (WGS) entry which is preliminary data.</text>
</comment>
<feature type="region of interest" description="Disordered" evidence="4">
    <location>
        <begin position="366"/>
        <end position="694"/>
    </location>
</feature>
<dbReference type="EMBL" id="JBBXJM010000001">
    <property type="protein sequence ID" value="KAL1412395.1"/>
    <property type="molecule type" value="Genomic_DNA"/>
</dbReference>
<protein>
    <recommendedName>
        <fullName evidence="7">Nuclear protein DGCR14</fullName>
    </recommendedName>
</protein>
<sequence>MSAGDDGLRPRPGPAPKLIEGPKIGQRSLYEQQVLDEDTYTEALSHIITRDFFPNLPHLHATNDYLSALANNDPELLSSSIRRLARIAEEKEGRRAGGPSNGKSEAERETERARRRELEMMGTPYLNTRTPIGARGWDTPRAEATVRRRPAADGFDALDDDAPGPSKRPAKKRKAPVVRDDLGLDAFQRNYTSEDNASFVQIVEEENKQRREERGWAFEVERVAESRRIAGEERRKLILDAATSGGWRVDANGRRLIGGLAEGGRDRAEGEAWKDRKLITAGEGEVAADAGADEKDDTADPSTAVIKSQAGALVKTQSGALIKATDAAVASALPPPKFKEVELPPTHPLSTALEKAGLPTTALMSTEDGAIVPHREATGGTGDGRGRGDEEKKRRDAVEKEVMGDEKVEHFSHAGSGVEQWSYKTMNPLMFPPDAYEKPYPKPKALEPSAATRQAPPSISHTNTRMPEDQDAEPTSSRAGSRRGSSPARSWVDAAVRGTEYIPRDQREPAEDYSLVPDEADLEPEDLPPLMTWGTLLATPRALDGSGDQLDGPTFRLPETKRRDEIGRKLGAKASRSISERAKAHQPRPAPSTPSLKDALKAAANRTKHGDRSVRGASGMLPPGSATPRRDGLTPAAKNLLDRSLGRTPQRGGGLGLGPSASARSAAMDKGSGWGKSSSVGARSWTPSPAPRRG</sequence>
<evidence type="ECO:0000313" key="5">
    <source>
        <dbReference type="EMBL" id="KAL1412395.1"/>
    </source>
</evidence>
<feature type="compositionally biased region" description="Polar residues" evidence="4">
    <location>
        <begin position="451"/>
        <end position="465"/>
    </location>
</feature>
<name>A0ABR3QCE8_9TREE</name>
<dbReference type="PANTHER" id="PTHR12940:SF0">
    <property type="entry name" value="SPLICING FACTOR ESS-2 HOMOLOG"/>
    <property type="match status" value="1"/>
</dbReference>
<dbReference type="Proteomes" id="UP001565368">
    <property type="component" value="Unassembled WGS sequence"/>
</dbReference>
<evidence type="ECO:0000313" key="6">
    <source>
        <dbReference type="Proteomes" id="UP001565368"/>
    </source>
</evidence>
<proteinExistence type="inferred from homology"/>
<dbReference type="Pfam" id="PF09751">
    <property type="entry name" value="Es2"/>
    <property type="match status" value="2"/>
</dbReference>
<keyword evidence="6" id="KW-1185">Reference proteome</keyword>
<gene>
    <name evidence="5" type="ORF">Q8F55_000140</name>
</gene>
<comment type="subcellular location">
    <subcellularLocation>
        <location evidence="1">Nucleus</location>
    </subcellularLocation>
</comment>
<evidence type="ECO:0000256" key="1">
    <source>
        <dbReference type="ARBA" id="ARBA00004123"/>
    </source>
</evidence>
<accession>A0ABR3QCE8</accession>
<feature type="region of interest" description="Disordered" evidence="4">
    <location>
        <begin position="88"/>
        <end position="114"/>
    </location>
</feature>
<evidence type="ECO:0000256" key="2">
    <source>
        <dbReference type="ARBA" id="ARBA00009072"/>
    </source>
</evidence>
<evidence type="ECO:0000256" key="3">
    <source>
        <dbReference type="ARBA" id="ARBA00023242"/>
    </source>
</evidence>
<organism evidence="5 6">
    <name type="scientific">Vanrija albida</name>
    <dbReference type="NCBI Taxonomy" id="181172"/>
    <lineage>
        <taxon>Eukaryota</taxon>
        <taxon>Fungi</taxon>
        <taxon>Dikarya</taxon>
        <taxon>Basidiomycota</taxon>
        <taxon>Agaricomycotina</taxon>
        <taxon>Tremellomycetes</taxon>
        <taxon>Trichosporonales</taxon>
        <taxon>Trichosporonaceae</taxon>
        <taxon>Vanrija</taxon>
    </lineage>
</organism>
<dbReference type="InterPro" id="IPR019148">
    <property type="entry name" value="Nuclear_protein_DGCR14_ESS-2"/>
</dbReference>
<feature type="compositionally biased region" description="Basic and acidic residues" evidence="4">
    <location>
        <begin position="558"/>
        <end position="568"/>
    </location>
</feature>
<feature type="region of interest" description="Disordered" evidence="4">
    <location>
        <begin position="1"/>
        <end position="25"/>
    </location>
</feature>
<evidence type="ECO:0000256" key="4">
    <source>
        <dbReference type="SAM" id="MobiDB-lite"/>
    </source>
</evidence>
<keyword evidence="3" id="KW-0539">Nucleus</keyword>
<feature type="compositionally biased region" description="Basic and acidic residues" evidence="4">
    <location>
        <begin position="104"/>
        <end position="114"/>
    </location>
</feature>
<feature type="compositionally biased region" description="Low complexity" evidence="4">
    <location>
        <begin position="476"/>
        <end position="490"/>
    </location>
</feature>
<feature type="region of interest" description="Disordered" evidence="4">
    <location>
        <begin position="145"/>
        <end position="176"/>
    </location>
</feature>
<evidence type="ECO:0008006" key="7">
    <source>
        <dbReference type="Google" id="ProtNLM"/>
    </source>
</evidence>
<dbReference type="RefSeq" id="XP_069212339.1">
    <property type="nucleotide sequence ID" value="XM_069348795.1"/>
</dbReference>